<dbReference type="STRING" id="1745343.A0A2J6PDR0"/>
<dbReference type="PANTHER" id="PTHR33112">
    <property type="entry name" value="DOMAIN PROTEIN, PUTATIVE-RELATED"/>
    <property type="match status" value="1"/>
</dbReference>
<dbReference type="Proteomes" id="UP000235672">
    <property type="component" value="Unassembled WGS sequence"/>
</dbReference>
<dbReference type="InterPro" id="IPR010730">
    <property type="entry name" value="HET"/>
</dbReference>
<dbReference type="PANTHER" id="PTHR33112:SF16">
    <property type="entry name" value="HETEROKARYON INCOMPATIBILITY DOMAIN-CONTAINING PROTEIN"/>
    <property type="match status" value="1"/>
</dbReference>
<dbReference type="EMBL" id="KZ613564">
    <property type="protein sequence ID" value="PMD12119.1"/>
    <property type="molecule type" value="Genomic_DNA"/>
</dbReference>
<proteinExistence type="predicted"/>
<dbReference type="AlphaFoldDB" id="A0A2J6PDR0"/>
<accession>A0A2J6PDR0</accession>
<reference evidence="2 3" key="1">
    <citation type="submission" date="2016-05" db="EMBL/GenBank/DDBJ databases">
        <title>A degradative enzymes factory behind the ericoid mycorrhizal symbiosis.</title>
        <authorList>
            <consortium name="DOE Joint Genome Institute"/>
            <person name="Martino E."/>
            <person name="Morin E."/>
            <person name="Grelet G."/>
            <person name="Kuo A."/>
            <person name="Kohler A."/>
            <person name="Daghino S."/>
            <person name="Barry K."/>
            <person name="Choi C."/>
            <person name="Cichocki N."/>
            <person name="Clum A."/>
            <person name="Copeland A."/>
            <person name="Hainaut M."/>
            <person name="Haridas S."/>
            <person name="Labutti K."/>
            <person name="Lindquist E."/>
            <person name="Lipzen A."/>
            <person name="Khouja H.-R."/>
            <person name="Murat C."/>
            <person name="Ohm R."/>
            <person name="Olson A."/>
            <person name="Spatafora J."/>
            <person name="Veneault-Fourrey C."/>
            <person name="Henrissat B."/>
            <person name="Grigoriev I."/>
            <person name="Martin F."/>
            <person name="Perotto S."/>
        </authorList>
    </citation>
    <scope>NUCLEOTIDE SEQUENCE [LARGE SCALE GENOMIC DNA]</scope>
    <source>
        <strain evidence="2 3">UAMH 7357</strain>
    </source>
</reference>
<sequence length="279" mass="31770">MPRTLPKRLVHIPPGDNQHDNIRLILTDQADLGQTNYLSLTHCWGGTAPLITTRQNLCDMLQAVPFQYLSKTFQDAIIATTRLGFEYLWIDSLCILQDDDADWEEEASRMGSIYANCLLNIVAAGAKDRSIGCFFSRNHASLYGCTIHNRFSGDHCKRLKHAGTSFVTEGLPQTIDDSHTATRGWCFQETSLAPRSLYFCESQLFWECRAVRRYKLIALSGVVRQFDHFNSSKELYHAGLWWAGDGDTNDEVFVAQLLWHVRPQDRRPRNPSLTAPSWS</sequence>
<organism evidence="2 3">
    <name type="scientific">Hyaloscypha hepaticicola</name>
    <dbReference type="NCBI Taxonomy" id="2082293"/>
    <lineage>
        <taxon>Eukaryota</taxon>
        <taxon>Fungi</taxon>
        <taxon>Dikarya</taxon>
        <taxon>Ascomycota</taxon>
        <taxon>Pezizomycotina</taxon>
        <taxon>Leotiomycetes</taxon>
        <taxon>Helotiales</taxon>
        <taxon>Hyaloscyphaceae</taxon>
        <taxon>Hyaloscypha</taxon>
    </lineage>
</organism>
<evidence type="ECO:0000313" key="2">
    <source>
        <dbReference type="EMBL" id="PMD12119.1"/>
    </source>
</evidence>
<feature type="domain" description="Heterokaryon incompatibility" evidence="1">
    <location>
        <begin position="37"/>
        <end position="189"/>
    </location>
</feature>
<dbReference type="Pfam" id="PF06985">
    <property type="entry name" value="HET"/>
    <property type="match status" value="1"/>
</dbReference>
<gene>
    <name evidence="2" type="ORF">NA56DRAFT_639538</name>
</gene>
<dbReference type="OrthoDB" id="3486565at2759"/>
<evidence type="ECO:0000313" key="3">
    <source>
        <dbReference type="Proteomes" id="UP000235672"/>
    </source>
</evidence>
<name>A0A2J6PDR0_9HELO</name>
<evidence type="ECO:0000259" key="1">
    <source>
        <dbReference type="Pfam" id="PF06985"/>
    </source>
</evidence>
<keyword evidence="3" id="KW-1185">Reference proteome</keyword>
<protein>
    <submittedName>
        <fullName evidence="2">HET-domain-containing protein</fullName>
    </submittedName>
</protein>